<dbReference type="EMBL" id="RJSG01000002">
    <property type="protein sequence ID" value="RNL78682.1"/>
    <property type="molecule type" value="Genomic_DNA"/>
</dbReference>
<evidence type="ECO:0000256" key="3">
    <source>
        <dbReference type="ARBA" id="ARBA00007379"/>
    </source>
</evidence>
<dbReference type="PIRSF" id="PIRSF003097">
    <property type="entry name" value="FtsX"/>
    <property type="match status" value="1"/>
</dbReference>
<evidence type="ECO:0000256" key="2">
    <source>
        <dbReference type="ARBA" id="ARBA00004651"/>
    </source>
</evidence>
<dbReference type="InterPro" id="IPR004513">
    <property type="entry name" value="FtsX"/>
</dbReference>
<dbReference type="InterPro" id="IPR040690">
    <property type="entry name" value="FtsX_ECD"/>
</dbReference>
<keyword evidence="8 13" id="KW-0812">Transmembrane</keyword>
<evidence type="ECO:0000256" key="12">
    <source>
        <dbReference type="PIRNR" id="PIRNR003097"/>
    </source>
</evidence>
<comment type="caution">
    <text evidence="16">The sequence shown here is derived from an EMBL/GenBank/DDBJ whole genome shotgun (WGS) entry which is preliminary data.</text>
</comment>
<evidence type="ECO:0000256" key="10">
    <source>
        <dbReference type="ARBA" id="ARBA00023136"/>
    </source>
</evidence>
<keyword evidence="9 13" id="KW-1133">Transmembrane helix</keyword>
<evidence type="ECO:0000256" key="7">
    <source>
        <dbReference type="ARBA" id="ARBA00022618"/>
    </source>
</evidence>
<keyword evidence="17" id="KW-1185">Reference proteome</keyword>
<evidence type="ECO:0000313" key="16">
    <source>
        <dbReference type="EMBL" id="RNL78682.1"/>
    </source>
</evidence>
<dbReference type="Proteomes" id="UP000277094">
    <property type="component" value="Unassembled WGS sequence"/>
</dbReference>
<feature type="transmembrane region" description="Helical" evidence="13">
    <location>
        <begin position="182"/>
        <end position="203"/>
    </location>
</feature>
<evidence type="ECO:0000313" key="17">
    <source>
        <dbReference type="Proteomes" id="UP000277094"/>
    </source>
</evidence>
<evidence type="ECO:0000256" key="13">
    <source>
        <dbReference type="SAM" id="Phobius"/>
    </source>
</evidence>
<dbReference type="AlphaFoldDB" id="A0A3N0DST2"/>
<keyword evidence="10 12" id="KW-0472">Membrane</keyword>
<dbReference type="Pfam" id="PF02687">
    <property type="entry name" value="FtsX"/>
    <property type="match status" value="1"/>
</dbReference>
<sequence length="306" mass="33479">MQLKYVFSETGNGLKRNVSMTIALVVTIFISLTLVGLGLLLNAQANKAEDYWGSKLQISVVLCNQNSRSPHCTSGETNPAQQAAIVDILNTHPEVASYSYETKAQAFKTWKKIYVSKDAEERQIYAAVTENDMQNSYRVTLKDPQQYRGVESALSGMDGVDKVNDLRDVLQPILTTFNKMKWGALVVAAFLLLAAVLQVSNAIRLAAFARRKEIGIMRLVGASNLYISLPFLMETLVAAVIGVAGAALAVGGVMYFFVYGNLRPDLHVVEWVSWRDAGTALAEVAALGILATLIPTLVTTRKYLKV</sequence>
<evidence type="ECO:0000256" key="9">
    <source>
        <dbReference type="ARBA" id="ARBA00022989"/>
    </source>
</evidence>
<keyword evidence="7 12" id="KW-0132">Cell division</keyword>
<name>A0A3N0DST2_9ACTN</name>
<evidence type="ECO:0000259" key="15">
    <source>
        <dbReference type="Pfam" id="PF18075"/>
    </source>
</evidence>
<reference evidence="16 17" key="1">
    <citation type="submission" date="2018-11" db="EMBL/GenBank/DDBJ databases">
        <authorList>
            <person name="Li F."/>
        </authorList>
    </citation>
    <scope>NUCLEOTIDE SEQUENCE [LARGE SCALE GENOMIC DNA]</scope>
    <source>
        <strain evidence="16 17">KIS18-7</strain>
    </source>
</reference>
<dbReference type="GO" id="GO:0005886">
    <property type="term" value="C:plasma membrane"/>
    <property type="evidence" value="ECO:0007669"/>
    <property type="project" value="UniProtKB-SubCell"/>
</dbReference>
<accession>A0A3N0DST2</accession>
<comment type="subcellular location">
    <subcellularLocation>
        <location evidence="2">Cell membrane</location>
        <topology evidence="2">Multi-pass membrane protein</topology>
    </subcellularLocation>
</comment>
<dbReference type="GO" id="GO:0051301">
    <property type="term" value="P:cell division"/>
    <property type="evidence" value="ECO:0007669"/>
    <property type="project" value="UniProtKB-KW"/>
</dbReference>
<feature type="transmembrane region" description="Helical" evidence="13">
    <location>
        <begin position="277"/>
        <end position="298"/>
    </location>
</feature>
<dbReference type="InterPro" id="IPR047929">
    <property type="entry name" value="FtsX_actino"/>
</dbReference>
<evidence type="ECO:0000259" key="14">
    <source>
        <dbReference type="Pfam" id="PF02687"/>
    </source>
</evidence>
<comment type="subunit">
    <text evidence="4">Forms a membrane-associated complex with FtsE.</text>
</comment>
<keyword evidence="6 12" id="KW-1003">Cell membrane</keyword>
<protein>
    <recommendedName>
        <fullName evidence="5 12">Cell division protein FtsX</fullName>
    </recommendedName>
</protein>
<proteinExistence type="inferred from homology"/>
<evidence type="ECO:0000256" key="4">
    <source>
        <dbReference type="ARBA" id="ARBA00011160"/>
    </source>
</evidence>
<feature type="domain" description="ABC3 transporter permease C-terminal" evidence="14">
    <location>
        <begin position="186"/>
        <end position="302"/>
    </location>
</feature>
<evidence type="ECO:0000256" key="11">
    <source>
        <dbReference type="ARBA" id="ARBA00023306"/>
    </source>
</evidence>
<dbReference type="NCBIfam" id="NF038346">
    <property type="entry name" value="FtsX_actino"/>
    <property type="match status" value="1"/>
</dbReference>
<dbReference type="PANTHER" id="PTHR47755">
    <property type="entry name" value="CELL DIVISION PROTEIN FTSX"/>
    <property type="match status" value="1"/>
</dbReference>
<comment type="function">
    <text evidence="1">Part of the ABC transporter FtsEX involved in cellular division.</text>
</comment>
<feature type="transmembrane region" description="Helical" evidence="13">
    <location>
        <begin position="224"/>
        <end position="257"/>
    </location>
</feature>
<dbReference type="Gene3D" id="3.30.70.3040">
    <property type="match status" value="1"/>
</dbReference>
<dbReference type="PANTHER" id="PTHR47755:SF1">
    <property type="entry name" value="CELL DIVISION PROTEIN FTSX"/>
    <property type="match status" value="1"/>
</dbReference>
<evidence type="ECO:0000256" key="1">
    <source>
        <dbReference type="ARBA" id="ARBA00003552"/>
    </source>
</evidence>
<organism evidence="16 17">
    <name type="scientific">Nocardioides marmorisolisilvae</name>
    <dbReference type="NCBI Taxonomy" id="1542737"/>
    <lineage>
        <taxon>Bacteria</taxon>
        <taxon>Bacillati</taxon>
        <taxon>Actinomycetota</taxon>
        <taxon>Actinomycetes</taxon>
        <taxon>Propionibacteriales</taxon>
        <taxon>Nocardioidaceae</taxon>
        <taxon>Nocardioides</taxon>
    </lineage>
</organism>
<keyword evidence="11 12" id="KW-0131">Cell cycle</keyword>
<dbReference type="RefSeq" id="WP_123233183.1">
    <property type="nucleotide sequence ID" value="NZ_RJSG01000002.1"/>
</dbReference>
<gene>
    <name evidence="16" type="ORF">EFL95_06250</name>
</gene>
<feature type="domain" description="FtsX extracellular" evidence="15">
    <location>
        <begin position="56"/>
        <end position="163"/>
    </location>
</feature>
<feature type="transmembrane region" description="Helical" evidence="13">
    <location>
        <begin position="21"/>
        <end position="41"/>
    </location>
</feature>
<dbReference type="OrthoDB" id="9812531at2"/>
<dbReference type="Pfam" id="PF18075">
    <property type="entry name" value="FtsX_ECD"/>
    <property type="match status" value="1"/>
</dbReference>
<dbReference type="InterPro" id="IPR003838">
    <property type="entry name" value="ABC3_permease_C"/>
</dbReference>
<comment type="similarity">
    <text evidence="3 12">Belongs to the ABC-4 integral membrane protein family. FtsX subfamily.</text>
</comment>
<evidence type="ECO:0000256" key="8">
    <source>
        <dbReference type="ARBA" id="ARBA00022692"/>
    </source>
</evidence>
<evidence type="ECO:0000256" key="5">
    <source>
        <dbReference type="ARBA" id="ARBA00021907"/>
    </source>
</evidence>
<evidence type="ECO:0000256" key="6">
    <source>
        <dbReference type="ARBA" id="ARBA00022475"/>
    </source>
</evidence>